<gene>
    <name evidence="1" type="ORF">BpHYR1_007504</name>
</gene>
<keyword evidence="2" id="KW-1185">Reference proteome</keyword>
<reference evidence="1 2" key="1">
    <citation type="journal article" date="2018" name="Sci. Rep.">
        <title>Genomic signatures of local adaptation to the degree of environmental predictability in rotifers.</title>
        <authorList>
            <person name="Franch-Gras L."/>
            <person name="Hahn C."/>
            <person name="Garcia-Roger E.M."/>
            <person name="Carmona M.J."/>
            <person name="Serra M."/>
            <person name="Gomez A."/>
        </authorList>
    </citation>
    <scope>NUCLEOTIDE SEQUENCE [LARGE SCALE GENOMIC DNA]</scope>
    <source>
        <strain evidence="1">HYR1</strain>
    </source>
</reference>
<protein>
    <submittedName>
        <fullName evidence="1">Uncharacterized protein</fullName>
    </submittedName>
</protein>
<accession>A0A3M7REQ2</accession>
<sequence>MNKKGSFCVDKYVLPHELISNLCLTFADLFMEKEPNQLNKFKMSTKFCQGFTFEQYLDDTKCI</sequence>
<proteinExistence type="predicted"/>
<evidence type="ECO:0000313" key="2">
    <source>
        <dbReference type="Proteomes" id="UP000276133"/>
    </source>
</evidence>
<dbReference type="AlphaFoldDB" id="A0A3M7REQ2"/>
<comment type="caution">
    <text evidence="1">The sequence shown here is derived from an EMBL/GenBank/DDBJ whole genome shotgun (WGS) entry which is preliminary data.</text>
</comment>
<dbReference type="Proteomes" id="UP000276133">
    <property type="component" value="Unassembled WGS sequence"/>
</dbReference>
<organism evidence="1 2">
    <name type="scientific">Brachionus plicatilis</name>
    <name type="common">Marine rotifer</name>
    <name type="synonym">Brachionus muelleri</name>
    <dbReference type="NCBI Taxonomy" id="10195"/>
    <lineage>
        <taxon>Eukaryota</taxon>
        <taxon>Metazoa</taxon>
        <taxon>Spiralia</taxon>
        <taxon>Gnathifera</taxon>
        <taxon>Rotifera</taxon>
        <taxon>Eurotatoria</taxon>
        <taxon>Monogononta</taxon>
        <taxon>Pseudotrocha</taxon>
        <taxon>Ploima</taxon>
        <taxon>Brachionidae</taxon>
        <taxon>Brachionus</taxon>
    </lineage>
</organism>
<name>A0A3M7REQ2_BRAPC</name>
<evidence type="ECO:0000313" key="1">
    <source>
        <dbReference type="EMBL" id="RNA22000.1"/>
    </source>
</evidence>
<dbReference type="EMBL" id="REGN01003553">
    <property type="protein sequence ID" value="RNA22000.1"/>
    <property type="molecule type" value="Genomic_DNA"/>
</dbReference>